<evidence type="ECO:0000313" key="4">
    <source>
        <dbReference type="Proteomes" id="UP000472267"/>
    </source>
</evidence>
<dbReference type="OMA" id="IAVLMWC"/>
<feature type="compositionally biased region" description="Acidic residues" evidence="1">
    <location>
        <begin position="32"/>
        <end position="47"/>
    </location>
</feature>
<reference evidence="3" key="1">
    <citation type="submission" date="2025-08" db="UniProtKB">
        <authorList>
            <consortium name="Ensembl"/>
        </authorList>
    </citation>
    <scope>IDENTIFICATION</scope>
</reference>
<feature type="region of interest" description="Disordered" evidence="1">
    <location>
        <begin position="28"/>
        <end position="64"/>
    </location>
</feature>
<keyword evidence="2" id="KW-0732">Signal</keyword>
<organism evidence="3 4">
    <name type="scientific">Salarias fasciatus</name>
    <name type="common">Jewelled blenny</name>
    <name type="synonym">Blennius fasciatus</name>
    <dbReference type="NCBI Taxonomy" id="181472"/>
    <lineage>
        <taxon>Eukaryota</taxon>
        <taxon>Metazoa</taxon>
        <taxon>Chordata</taxon>
        <taxon>Craniata</taxon>
        <taxon>Vertebrata</taxon>
        <taxon>Euteleostomi</taxon>
        <taxon>Actinopterygii</taxon>
        <taxon>Neopterygii</taxon>
        <taxon>Teleostei</taxon>
        <taxon>Neoteleostei</taxon>
        <taxon>Acanthomorphata</taxon>
        <taxon>Ovalentaria</taxon>
        <taxon>Blenniimorphae</taxon>
        <taxon>Blenniiformes</taxon>
        <taxon>Blennioidei</taxon>
        <taxon>Blenniidae</taxon>
        <taxon>Salariinae</taxon>
        <taxon>Salarias</taxon>
    </lineage>
</organism>
<reference evidence="3" key="2">
    <citation type="submission" date="2025-09" db="UniProtKB">
        <authorList>
            <consortium name="Ensembl"/>
        </authorList>
    </citation>
    <scope>IDENTIFICATION</scope>
</reference>
<evidence type="ECO:0000313" key="3">
    <source>
        <dbReference type="Ensembl" id="ENSSFAP00005035040.1"/>
    </source>
</evidence>
<name>A0A672I1V5_SALFA</name>
<accession>A0A672I1V5</accession>
<feature type="signal peptide" evidence="2">
    <location>
        <begin position="1"/>
        <end position="29"/>
    </location>
</feature>
<proteinExistence type="predicted"/>
<dbReference type="InParanoid" id="A0A672I1V5"/>
<sequence>MEIPAVLLVLICVIAVLLWCLSRQKGSYATNETDDDDDEVVEEDDGDDNKALQMKEPLKPKDDD</sequence>
<keyword evidence="4" id="KW-1185">Reference proteome</keyword>
<evidence type="ECO:0000256" key="1">
    <source>
        <dbReference type="SAM" id="MobiDB-lite"/>
    </source>
</evidence>
<feature type="chain" id="PRO_5025655888" evidence="2">
    <location>
        <begin position="30"/>
        <end position="64"/>
    </location>
</feature>
<evidence type="ECO:0000256" key="2">
    <source>
        <dbReference type="SAM" id="SignalP"/>
    </source>
</evidence>
<dbReference type="AlphaFoldDB" id="A0A672I1V5"/>
<protein>
    <submittedName>
        <fullName evidence="3">Uncharacterized protein</fullName>
    </submittedName>
</protein>
<dbReference type="Proteomes" id="UP000472267">
    <property type="component" value="Unassembled WGS sequence"/>
</dbReference>
<dbReference type="Ensembl" id="ENSSFAT00005036369.1">
    <property type="protein sequence ID" value="ENSSFAP00005035040.1"/>
    <property type="gene ID" value="ENSSFAG00005017787.1"/>
</dbReference>